<accession>A0A8D8AQD3</accession>
<dbReference type="EMBL" id="HBUE01043374">
    <property type="protein sequence ID" value="CAG6461596.1"/>
    <property type="molecule type" value="Transcribed_RNA"/>
</dbReference>
<dbReference type="AlphaFoldDB" id="A0A8D8AQD3"/>
<proteinExistence type="predicted"/>
<organism evidence="1">
    <name type="scientific">Culex pipiens</name>
    <name type="common">House mosquito</name>
    <dbReference type="NCBI Taxonomy" id="7175"/>
    <lineage>
        <taxon>Eukaryota</taxon>
        <taxon>Metazoa</taxon>
        <taxon>Ecdysozoa</taxon>
        <taxon>Arthropoda</taxon>
        <taxon>Hexapoda</taxon>
        <taxon>Insecta</taxon>
        <taxon>Pterygota</taxon>
        <taxon>Neoptera</taxon>
        <taxon>Endopterygota</taxon>
        <taxon>Diptera</taxon>
        <taxon>Nematocera</taxon>
        <taxon>Culicoidea</taxon>
        <taxon>Culicidae</taxon>
        <taxon>Culicinae</taxon>
        <taxon>Culicini</taxon>
        <taxon>Culex</taxon>
        <taxon>Culex</taxon>
    </lineage>
</organism>
<protein>
    <submittedName>
        <fullName evidence="1">(northern house mosquito) hypothetical protein</fullName>
    </submittedName>
</protein>
<sequence length="100" mass="11236">MMCHQRCRPLGCQWSVRQPVWNTIVTRLDKPWTVACSALGIPTGLPVIVEAGCTSNVEMHGMSLESSRLRPNGRLKVCCVRKTATLRSPTWPHLYRGFVT</sequence>
<evidence type="ECO:0000313" key="1">
    <source>
        <dbReference type="EMBL" id="CAG6461596.1"/>
    </source>
</evidence>
<reference evidence="1" key="1">
    <citation type="submission" date="2021-05" db="EMBL/GenBank/DDBJ databases">
        <authorList>
            <person name="Alioto T."/>
            <person name="Alioto T."/>
            <person name="Gomez Garrido J."/>
        </authorList>
    </citation>
    <scope>NUCLEOTIDE SEQUENCE</scope>
</reference>
<name>A0A8D8AQD3_CULPI</name>